<feature type="compositionally biased region" description="Basic and acidic residues" evidence="1">
    <location>
        <begin position="255"/>
        <end position="272"/>
    </location>
</feature>
<evidence type="ECO:0000313" key="3">
    <source>
        <dbReference type="Proteomes" id="UP001595075"/>
    </source>
</evidence>
<evidence type="ECO:0000256" key="1">
    <source>
        <dbReference type="SAM" id="MobiDB-lite"/>
    </source>
</evidence>
<dbReference type="EMBL" id="JAZHXI010000013">
    <property type="protein sequence ID" value="KAL2065181.1"/>
    <property type="molecule type" value="Genomic_DNA"/>
</dbReference>
<accession>A0ABR4C6N0</accession>
<protein>
    <recommendedName>
        <fullName evidence="4">Fungal N-terminal domain-containing protein</fullName>
    </recommendedName>
</protein>
<name>A0ABR4C6N0_9HELO</name>
<keyword evidence="3" id="KW-1185">Reference proteome</keyword>
<feature type="region of interest" description="Disordered" evidence="1">
    <location>
        <begin position="241"/>
        <end position="277"/>
    </location>
</feature>
<evidence type="ECO:0000313" key="2">
    <source>
        <dbReference type="EMBL" id="KAL2065181.1"/>
    </source>
</evidence>
<evidence type="ECO:0008006" key="4">
    <source>
        <dbReference type="Google" id="ProtNLM"/>
    </source>
</evidence>
<dbReference type="Proteomes" id="UP001595075">
    <property type="component" value="Unassembled WGS sequence"/>
</dbReference>
<reference evidence="2 3" key="1">
    <citation type="journal article" date="2024" name="Commun. Biol.">
        <title>Comparative genomic analysis of thermophilic fungi reveals convergent evolutionary adaptations and gene losses.</title>
        <authorList>
            <person name="Steindorff A.S."/>
            <person name="Aguilar-Pontes M.V."/>
            <person name="Robinson A.J."/>
            <person name="Andreopoulos B."/>
            <person name="LaButti K."/>
            <person name="Kuo A."/>
            <person name="Mondo S."/>
            <person name="Riley R."/>
            <person name="Otillar R."/>
            <person name="Haridas S."/>
            <person name="Lipzen A."/>
            <person name="Grimwood J."/>
            <person name="Schmutz J."/>
            <person name="Clum A."/>
            <person name="Reid I.D."/>
            <person name="Moisan M.C."/>
            <person name="Butler G."/>
            <person name="Nguyen T.T.M."/>
            <person name="Dewar K."/>
            <person name="Conant G."/>
            <person name="Drula E."/>
            <person name="Henrissat B."/>
            <person name="Hansel C."/>
            <person name="Singer S."/>
            <person name="Hutchinson M.I."/>
            <person name="de Vries R.P."/>
            <person name="Natvig D.O."/>
            <person name="Powell A.J."/>
            <person name="Tsang A."/>
            <person name="Grigoriev I.V."/>
        </authorList>
    </citation>
    <scope>NUCLEOTIDE SEQUENCE [LARGE SCALE GENOMIC DNA]</scope>
    <source>
        <strain evidence="2 3">CBS 494.80</strain>
    </source>
</reference>
<gene>
    <name evidence="2" type="ORF">VTL71DRAFT_4322</name>
</gene>
<proteinExistence type="predicted"/>
<feature type="region of interest" description="Disordered" evidence="1">
    <location>
        <begin position="329"/>
        <end position="352"/>
    </location>
</feature>
<sequence length="592" mass="65951">MSFGVSVGDFVLLYQITHRTFRNCQKAGEEYIEIAFEVRCLYSVLRTLREVAQTPESMIFKEHPSSTKQLLATADGCMKVLDSLNSMLGKYEGLNVDGQTNVGKKLWQSFRFGSKAEELGVIREQIIMYTSTISMLMNTMQIQTAGRLESKIDTGFADINVHLAEVRRAMFTIASEHRADKKASAAESMLSLSTAAGDEKVVWRSFRRGLLQRGYTSRSLAKHENMLITYMLELDQSGVLDTDRSAKEPSVASDRGQEARRSLDSDQRRSQADDGLAAEGLDSENVCISHVFAVLDDGYPDPRLRPPLPPRKMNGKSLHNVVREDLRNAVATSSDARVNSRRKRRTSPREVRPSPIIYAKTGTSRPLNGMGAVNTPQIGQTATEGSLDITSLKVRFTLLHRLLVSPELLESCQEAYTKVGDVLCVHRVLSRWDIERHITMEASRRGLYVKAKLRSNYPSDARKQTYPFPLGTALLRSAVNARALQSGGKDYSAIGDVLHIHESIENDEIKSLMEITQSLRGDETPTVPIYPVHDSMGRTTTVGRFYIFDSRVIVSDSRLDDILIEDVLLDPRTGTSSSMGSRFITYAASLGP</sequence>
<organism evidence="2 3">
    <name type="scientific">Oculimacula yallundae</name>
    <dbReference type="NCBI Taxonomy" id="86028"/>
    <lineage>
        <taxon>Eukaryota</taxon>
        <taxon>Fungi</taxon>
        <taxon>Dikarya</taxon>
        <taxon>Ascomycota</taxon>
        <taxon>Pezizomycotina</taxon>
        <taxon>Leotiomycetes</taxon>
        <taxon>Helotiales</taxon>
        <taxon>Ploettnerulaceae</taxon>
        <taxon>Oculimacula</taxon>
    </lineage>
</organism>
<comment type="caution">
    <text evidence="2">The sequence shown here is derived from an EMBL/GenBank/DDBJ whole genome shotgun (WGS) entry which is preliminary data.</text>
</comment>